<reference evidence="2 3" key="1">
    <citation type="journal article" date="2014" name="PLoS ONE">
        <title>The first complete genome sequence of the class fimbriimonadia in the phylum armatimonadetes.</title>
        <authorList>
            <person name="Hu Z.Y."/>
            <person name="Wang Y.Z."/>
            <person name="Im W.T."/>
            <person name="Wang S.Y."/>
            <person name="Zhao G.P."/>
            <person name="Zheng H.J."/>
            <person name="Quan Z.X."/>
        </authorList>
    </citation>
    <scope>NUCLEOTIDE SEQUENCE [LARGE SCALE GENOMIC DNA]</scope>
    <source>
        <strain evidence="2">Gsoil 348</strain>
    </source>
</reference>
<dbReference type="GO" id="GO:0008757">
    <property type="term" value="F:S-adenosylmethionine-dependent methyltransferase activity"/>
    <property type="evidence" value="ECO:0007669"/>
    <property type="project" value="InterPro"/>
</dbReference>
<dbReference type="eggNOG" id="COG2226">
    <property type="taxonomic scope" value="Bacteria"/>
</dbReference>
<evidence type="ECO:0000259" key="1">
    <source>
        <dbReference type="Pfam" id="PF08241"/>
    </source>
</evidence>
<dbReference type="Proteomes" id="UP000027982">
    <property type="component" value="Chromosome"/>
</dbReference>
<dbReference type="InterPro" id="IPR029063">
    <property type="entry name" value="SAM-dependent_MTases_sf"/>
</dbReference>
<dbReference type="AlphaFoldDB" id="A0A068NUK4"/>
<protein>
    <submittedName>
        <fullName evidence="2">Methyltransferase, putative</fullName>
    </submittedName>
</protein>
<keyword evidence="2" id="KW-0808">Transferase</keyword>
<organism evidence="2 3">
    <name type="scientific">Fimbriimonas ginsengisoli Gsoil 348</name>
    <dbReference type="NCBI Taxonomy" id="661478"/>
    <lineage>
        <taxon>Bacteria</taxon>
        <taxon>Bacillati</taxon>
        <taxon>Armatimonadota</taxon>
        <taxon>Fimbriimonadia</taxon>
        <taxon>Fimbriimonadales</taxon>
        <taxon>Fimbriimonadaceae</taxon>
        <taxon>Fimbriimonas</taxon>
    </lineage>
</organism>
<keyword evidence="2" id="KW-0489">Methyltransferase</keyword>
<gene>
    <name evidence="2" type="ORF">OP10G_3845</name>
</gene>
<dbReference type="InterPro" id="IPR013216">
    <property type="entry name" value="Methyltransf_11"/>
</dbReference>
<dbReference type="GO" id="GO:0032259">
    <property type="term" value="P:methylation"/>
    <property type="evidence" value="ECO:0007669"/>
    <property type="project" value="UniProtKB-KW"/>
</dbReference>
<keyword evidence="3" id="KW-1185">Reference proteome</keyword>
<dbReference type="PANTHER" id="PTHR42912">
    <property type="entry name" value="METHYLTRANSFERASE"/>
    <property type="match status" value="1"/>
</dbReference>
<name>A0A068NUK4_FIMGI</name>
<dbReference type="RefSeq" id="WP_025228870.1">
    <property type="nucleotide sequence ID" value="NZ_CP007139.1"/>
</dbReference>
<proteinExistence type="predicted"/>
<dbReference type="Gene3D" id="3.40.50.150">
    <property type="entry name" value="Vaccinia Virus protein VP39"/>
    <property type="match status" value="1"/>
</dbReference>
<dbReference type="KEGG" id="fgi:OP10G_3845"/>
<dbReference type="STRING" id="661478.OP10G_3845"/>
<dbReference type="InterPro" id="IPR050508">
    <property type="entry name" value="Methyltransf_Superfamily"/>
</dbReference>
<dbReference type="HOGENOM" id="CLU_049749_4_0_0"/>
<dbReference type="Pfam" id="PF08241">
    <property type="entry name" value="Methyltransf_11"/>
    <property type="match status" value="1"/>
</dbReference>
<dbReference type="OrthoDB" id="7365827at2"/>
<dbReference type="PANTHER" id="PTHR42912:SF93">
    <property type="entry name" value="N6-ADENOSINE-METHYLTRANSFERASE TMT1A"/>
    <property type="match status" value="1"/>
</dbReference>
<dbReference type="SUPFAM" id="SSF53335">
    <property type="entry name" value="S-adenosyl-L-methionine-dependent methyltransferases"/>
    <property type="match status" value="1"/>
</dbReference>
<feature type="domain" description="Methyltransferase type 11" evidence="1">
    <location>
        <begin position="50"/>
        <end position="141"/>
    </location>
</feature>
<accession>A0A068NUK4</accession>
<sequence>MTEPHEALSKWSTSSGAWIRAMRRGEANRERLLDPPMLELAGDVTGLDVLDVGCGEGRFCRMLAARGARTVGLDPTPEFLAEARHLDPEGSYVEGVGERLPFEEASFDLVVSYLTIIDIPDFRAAIREMARVLRPGGRLLVATVNSFASTRPRAWYQDENGEKLHVAVVDYFDEKEQLLEWSGMSIINWHRPFEAYMEAYLSAGLILEQFREPRPTLSDVDAVPSMIDEYRVPIFHVMRWRKPQAS</sequence>
<dbReference type="EMBL" id="CP007139">
    <property type="protein sequence ID" value="AIE87213.1"/>
    <property type="molecule type" value="Genomic_DNA"/>
</dbReference>
<evidence type="ECO:0000313" key="2">
    <source>
        <dbReference type="EMBL" id="AIE87213.1"/>
    </source>
</evidence>
<evidence type="ECO:0000313" key="3">
    <source>
        <dbReference type="Proteomes" id="UP000027982"/>
    </source>
</evidence>
<dbReference type="CDD" id="cd02440">
    <property type="entry name" value="AdoMet_MTases"/>
    <property type="match status" value="1"/>
</dbReference>